<reference evidence="5" key="2">
    <citation type="submission" date="2015-10" db="EMBL/GenBank/DDBJ databases">
        <title>Bioinformatic analysis of the first complete genome sequence of Lactobacillus kunkeei strain MP2, an Apis mellifera gut isolate.</title>
        <authorList>
            <person name="Asenjo F."/>
            <person name="Olmos A."/>
            <person name="Henriquez-Piskulich P."/>
            <person name="Aldea P."/>
            <person name="Ugalde J.A."/>
            <person name="Trombert A.N."/>
        </authorList>
    </citation>
    <scope>NUCLEOTIDE SEQUENCE [LARGE SCALE GENOMIC DNA]</scope>
    <source>
        <strain evidence="5">MP2</strain>
    </source>
</reference>
<evidence type="ECO:0000313" key="2">
    <source>
        <dbReference type="EMBL" id="GAT89974.1"/>
    </source>
</evidence>
<dbReference type="SUPFAM" id="SSF89095">
    <property type="entry name" value="GatB/YqeY motif"/>
    <property type="match status" value="1"/>
</dbReference>
<sequence>MSIATSLNEDLKNAMKEHNKTALNVIRSLKSALTNEKVALGHDLSDDEELTVISREVKQVKESIAEFKDGGRDDLVAEQEEQLAVLSKYAPKQMSKEEIDKVVEETISEVGASAMSDFGKVMGAIMPKVKGKADGNEVNQSVKAHLS</sequence>
<dbReference type="PANTHER" id="PTHR28055:SF1">
    <property type="entry name" value="ALTERED INHERITANCE OF MITOCHONDRIA PROTEIN 41, MITOCHONDRIAL"/>
    <property type="match status" value="1"/>
</dbReference>
<organism evidence="3 4">
    <name type="scientific">Apilactobacillus kunkeei</name>
    <dbReference type="NCBI Taxonomy" id="148814"/>
    <lineage>
        <taxon>Bacteria</taxon>
        <taxon>Bacillati</taxon>
        <taxon>Bacillota</taxon>
        <taxon>Bacilli</taxon>
        <taxon>Lactobacillales</taxon>
        <taxon>Lactobacillaceae</taxon>
        <taxon>Apilactobacillus</taxon>
    </lineage>
</organism>
<dbReference type="PATRIC" id="fig|148814.11.peg.748"/>
<dbReference type="AlphaFoldDB" id="A0A087EQU5"/>
<dbReference type="STRING" id="148814.APS55_06055"/>
<evidence type="ECO:0000313" key="4">
    <source>
        <dbReference type="Proteomes" id="UP000037778"/>
    </source>
</evidence>
<dbReference type="RefSeq" id="WP_034530760.1">
    <property type="nucleotide sequence ID" value="NZ_BAABVW010000113.1"/>
</dbReference>
<dbReference type="EMBL" id="CP012920">
    <property type="protein sequence ID" value="ALJ31792.1"/>
    <property type="molecule type" value="Genomic_DNA"/>
</dbReference>
<dbReference type="OrthoDB" id="9794041at2"/>
<name>A0A087EQU5_9LACO</name>
<dbReference type="PANTHER" id="PTHR28055">
    <property type="entry name" value="ALTERED INHERITANCE OF MITOCHONDRIA PROTEIN 41, MITOCHONDRIAL"/>
    <property type="match status" value="1"/>
</dbReference>
<dbReference type="Proteomes" id="UP000037778">
    <property type="component" value="Unassembled WGS sequence"/>
</dbReference>
<evidence type="ECO:0000313" key="6">
    <source>
        <dbReference type="Proteomes" id="UP000186588"/>
    </source>
</evidence>
<proteinExistence type="predicted"/>
<dbReference type="KEGG" id="lku:APS55_06055"/>
<dbReference type="eggNOG" id="COG1610">
    <property type="taxonomic scope" value="Bacteria"/>
</dbReference>
<keyword evidence="4" id="KW-1185">Reference proteome</keyword>
<dbReference type="EMBL" id="BDDX01000001">
    <property type="protein sequence ID" value="GAT89974.1"/>
    <property type="molecule type" value="Genomic_DNA"/>
</dbReference>
<evidence type="ECO:0000313" key="3">
    <source>
        <dbReference type="EMBL" id="KOY76298.1"/>
    </source>
</evidence>
<dbReference type="EMBL" id="JXCY01000006">
    <property type="protein sequence ID" value="KOY76298.1"/>
    <property type="molecule type" value="Genomic_DNA"/>
</dbReference>
<evidence type="ECO:0000313" key="1">
    <source>
        <dbReference type="EMBL" id="ALJ31792.1"/>
    </source>
</evidence>
<dbReference type="InterPro" id="IPR023168">
    <property type="entry name" value="GatB_Yqey_C_2"/>
</dbReference>
<reference evidence="1 5" key="3">
    <citation type="journal article" date="2016" name="PeerJ">
        <title>Genome sequencing and analysis of the first complete genome of Lactobacillus kunkeei strain MP2, an Apis mellifera gut isolate.</title>
        <authorList>
            <person name="Asenjo F."/>
            <person name="Olmos A."/>
            <person name="Henriquez-Piskulich P."/>
            <person name="Polanco V."/>
            <person name="Aldea P."/>
            <person name="Ugalde J.A."/>
            <person name="Trombert A.N."/>
        </authorList>
    </citation>
    <scope>NUCLEOTIDE SEQUENCE [LARGE SCALE GENOMIC DNA]</scope>
    <source>
        <strain evidence="1 5">MP2</strain>
    </source>
</reference>
<reference evidence="3 4" key="1">
    <citation type="journal article" date="2015" name="Genome Biol. Evol.">
        <title>Functionally Structured Genomes in Lactobacillus kunkeei Colonizing the Honey Crop and Food Products of Honeybees and Stingless Bees.</title>
        <authorList>
            <person name="Tamarit D."/>
            <person name="Ellegaard K.M."/>
            <person name="Wikander J."/>
            <person name="Olofsson T."/>
            <person name="Vasquez A."/>
            <person name="Andersson S.G."/>
        </authorList>
    </citation>
    <scope>NUCLEOTIDE SEQUENCE [LARGE SCALE GENOMIC DNA]</scope>
    <source>
        <strain evidence="3 4">LAko</strain>
    </source>
</reference>
<dbReference type="Proteomes" id="UP000067203">
    <property type="component" value="Chromosome"/>
</dbReference>
<dbReference type="Gene3D" id="1.10.1510.10">
    <property type="entry name" value="Uncharacterised protein YqeY/AIM41 PF09424, N-terminal domain"/>
    <property type="match status" value="1"/>
</dbReference>
<dbReference type="Pfam" id="PF09424">
    <property type="entry name" value="YqeY"/>
    <property type="match status" value="1"/>
</dbReference>
<accession>A0A087EQU5</accession>
<reference evidence="2 6" key="4">
    <citation type="journal article" date="2016" name="Syst. Appl. Microbiol.">
        <title>Genomic characterization of a fructophilic bee symbiont Lactobacillus kunkeei reveals its niche-specific adaptation.</title>
        <authorList>
            <person name="Maeno S."/>
            <person name="Tanizawa Y."/>
            <person name="Kanesaki Y."/>
            <person name="Kubota E."/>
            <person name="Kumar H."/>
            <person name="Dicks L."/>
            <person name="Salminen S."/>
            <person name="Nakagawa J."/>
            <person name="Arita M."/>
            <person name="Endo A."/>
        </authorList>
    </citation>
    <scope>NUCLEOTIDE SEQUENCE [LARGE SCALE GENOMIC DNA]</scope>
    <source>
        <strain evidence="2 6">FF30-6</strain>
    </source>
</reference>
<dbReference type="InterPro" id="IPR042184">
    <property type="entry name" value="YqeY/Aim41_N"/>
</dbReference>
<dbReference type="Proteomes" id="UP000186588">
    <property type="component" value="Unassembled WGS sequence"/>
</dbReference>
<dbReference type="GO" id="GO:0016884">
    <property type="term" value="F:carbon-nitrogen ligase activity, with glutamine as amido-N-donor"/>
    <property type="evidence" value="ECO:0007669"/>
    <property type="project" value="InterPro"/>
</dbReference>
<protein>
    <submittedName>
        <fullName evidence="3">GatB/YqeY domain protein</fullName>
    </submittedName>
</protein>
<evidence type="ECO:0000313" key="5">
    <source>
        <dbReference type="Proteomes" id="UP000067203"/>
    </source>
</evidence>
<dbReference type="Gene3D" id="1.10.10.410">
    <property type="match status" value="1"/>
</dbReference>
<dbReference type="InterPro" id="IPR003789">
    <property type="entry name" value="Asn/Gln_tRNA_amidoTrase-B-like"/>
</dbReference>
<gene>
    <name evidence="1" type="ORF">APS55_06055</name>
    <name evidence="2" type="ORF">FF306_00065</name>
    <name evidence="3" type="ORF">RZ71_07480</name>
</gene>
<dbReference type="InterPro" id="IPR019004">
    <property type="entry name" value="YqeY/Aim41"/>
</dbReference>